<sequence length="116" mass="12577">MPQDDSGRTHQVLVEQFDRAQVLRPMRIGRYVPGTELSYEVTGVAPARRATVRLKVDRLVGGGFAGQVYRVEVLAIDGESIAGLTVGQACALKILIPPSGFAKKFRDTIYAVGFQG</sequence>
<feature type="non-terminal residue" evidence="1">
    <location>
        <position position="116"/>
    </location>
</feature>
<dbReference type="EMBL" id="LAZR01056073">
    <property type="protein sequence ID" value="KKK74972.1"/>
    <property type="molecule type" value="Genomic_DNA"/>
</dbReference>
<proteinExistence type="predicted"/>
<dbReference type="AlphaFoldDB" id="A0A0F8Y0S0"/>
<reference evidence="1" key="1">
    <citation type="journal article" date="2015" name="Nature">
        <title>Complex archaea that bridge the gap between prokaryotes and eukaryotes.</title>
        <authorList>
            <person name="Spang A."/>
            <person name="Saw J.H."/>
            <person name="Jorgensen S.L."/>
            <person name="Zaremba-Niedzwiedzka K."/>
            <person name="Martijn J."/>
            <person name="Lind A.E."/>
            <person name="van Eijk R."/>
            <person name="Schleper C."/>
            <person name="Guy L."/>
            <person name="Ettema T.J."/>
        </authorList>
    </citation>
    <scope>NUCLEOTIDE SEQUENCE</scope>
</reference>
<name>A0A0F8Y0S0_9ZZZZ</name>
<organism evidence="1">
    <name type="scientific">marine sediment metagenome</name>
    <dbReference type="NCBI Taxonomy" id="412755"/>
    <lineage>
        <taxon>unclassified sequences</taxon>
        <taxon>metagenomes</taxon>
        <taxon>ecological metagenomes</taxon>
    </lineage>
</organism>
<protein>
    <submittedName>
        <fullName evidence="1">Uncharacterized protein</fullName>
    </submittedName>
</protein>
<evidence type="ECO:0000313" key="1">
    <source>
        <dbReference type="EMBL" id="KKK74972.1"/>
    </source>
</evidence>
<accession>A0A0F8Y0S0</accession>
<gene>
    <name evidence="1" type="ORF">LCGC14_2878420</name>
</gene>
<comment type="caution">
    <text evidence="1">The sequence shown here is derived from an EMBL/GenBank/DDBJ whole genome shotgun (WGS) entry which is preliminary data.</text>
</comment>